<keyword evidence="9" id="KW-0067">ATP-binding</keyword>
<dbReference type="SMART" id="SM00911">
    <property type="entry name" value="HWE_HK"/>
    <property type="match status" value="1"/>
</dbReference>
<evidence type="ECO:0000256" key="7">
    <source>
        <dbReference type="ARBA" id="ARBA00022741"/>
    </source>
</evidence>
<dbReference type="Gene3D" id="3.30.450.350">
    <property type="entry name" value="CHASE domain"/>
    <property type="match status" value="1"/>
</dbReference>
<dbReference type="GO" id="GO:0016020">
    <property type="term" value="C:membrane"/>
    <property type="evidence" value="ECO:0007669"/>
    <property type="project" value="UniProtKB-SubCell"/>
</dbReference>
<evidence type="ECO:0000259" key="13">
    <source>
        <dbReference type="PROSITE" id="PS50839"/>
    </source>
</evidence>
<reference evidence="14 15" key="1">
    <citation type="submission" date="2019-01" db="EMBL/GenBank/DDBJ databases">
        <authorList>
            <person name="Chen W.-M."/>
        </authorList>
    </citation>
    <scope>NUCLEOTIDE SEQUENCE [LARGE SCALE GENOMIC DNA]</scope>
    <source>
        <strain evidence="14 15">FSY-9</strain>
    </source>
</reference>
<dbReference type="EC" id="2.7.13.3" evidence="3"/>
<feature type="domain" description="CHASE" evidence="13">
    <location>
        <begin position="152"/>
        <end position="312"/>
    </location>
</feature>
<dbReference type="GO" id="GO:0004673">
    <property type="term" value="F:protein histidine kinase activity"/>
    <property type="evidence" value="ECO:0007669"/>
    <property type="project" value="UniProtKB-EC"/>
</dbReference>
<dbReference type="PROSITE" id="PS50839">
    <property type="entry name" value="CHASE"/>
    <property type="match status" value="1"/>
</dbReference>
<keyword evidence="8 14" id="KW-0418">Kinase</keyword>
<dbReference type="Pfam" id="PF03924">
    <property type="entry name" value="CHASE"/>
    <property type="match status" value="1"/>
</dbReference>
<keyword evidence="10 12" id="KW-1133">Transmembrane helix</keyword>
<dbReference type="InterPro" id="IPR011102">
    <property type="entry name" value="Sig_transdc_His_kinase_HWE"/>
</dbReference>
<keyword evidence="7" id="KW-0547">Nucleotide-binding</keyword>
<evidence type="ECO:0000256" key="2">
    <source>
        <dbReference type="ARBA" id="ARBA00004370"/>
    </source>
</evidence>
<dbReference type="AlphaFoldDB" id="A0A437N2E1"/>
<accession>A0A437N2E1</accession>
<dbReference type="EMBL" id="SACO01000010">
    <property type="protein sequence ID" value="RVU04101.1"/>
    <property type="molecule type" value="Genomic_DNA"/>
</dbReference>
<dbReference type="InterPro" id="IPR006189">
    <property type="entry name" value="CHASE_dom"/>
</dbReference>
<sequence length="629" mass="69309">MREARYSWNVPRLTCPIRVMKVQSSTSCTVLEGTKLKPVCSLCKALYHIGRAVCCGFGIGAIGLSGVGMDRIVAQRVETQKWYERMPRSVPIGVFALAMLMTLLFVAALEQAERHRQQTQVKAVTTVVASALERRVATHMAYLRAAALLMEKRQQVTLADFTKLGEEFNNDQEYRGSESISWSPVLRYQDVPAFEAARHAEGMTGYRIYPKPRPEEPLIAPITYLGSPTPRRRLALGFNYFSEPVRRAAMERAWKEKRPTATTRIRLMMDRDQAIWPGFLIYMPVFDPATQALRGFLSAPFNARTFLESALELEPVHGYAISLYDGPEQSDHLLARAGPSGEVVSTSRTKIEVASRPMLLVVAAPQVTGLSRVGAIALTMGTLVSGLLGAVAWMVARQAMEDRAALTWLREQASIRGTMSRELNHRVKNTLANVLSIIALTSRRATSLPEFVQGLEGRIRALSATHDLLMANDWGATALRAIVEAELAPYAQKGGGVTMYGPDVELAPNDALSLGLAVHELATNASKYGALSQEGGRVSVVWALQDEGKVRVDWRESGGPEVPSERPRGFGTELIERIVAYELGEAVELKFEPKGVHCSLVLPLRIPAKFMIRAPKPAKRKGWSGSKSE</sequence>
<evidence type="ECO:0000256" key="6">
    <source>
        <dbReference type="ARBA" id="ARBA00022692"/>
    </source>
</evidence>
<keyword evidence="5" id="KW-0808">Transferase</keyword>
<evidence type="ECO:0000256" key="11">
    <source>
        <dbReference type="ARBA" id="ARBA00023136"/>
    </source>
</evidence>
<gene>
    <name evidence="14" type="ORF">EOE18_13070</name>
</gene>
<dbReference type="PANTHER" id="PTHR41523:SF8">
    <property type="entry name" value="ETHYLENE RESPONSE SENSOR PROTEIN"/>
    <property type="match status" value="1"/>
</dbReference>
<evidence type="ECO:0000256" key="1">
    <source>
        <dbReference type="ARBA" id="ARBA00000085"/>
    </source>
</evidence>
<dbReference type="GO" id="GO:0005524">
    <property type="term" value="F:ATP binding"/>
    <property type="evidence" value="ECO:0007669"/>
    <property type="project" value="UniProtKB-KW"/>
</dbReference>
<evidence type="ECO:0000313" key="15">
    <source>
        <dbReference type="Proteomes" id="UP000282837"/>
    </source>
</evidence>
<dbReference type="Gene3D" id="3.30.565.10">
    <property type="entry name" value="Histidine kinase-like ATPase, C-terminal domain"/>
    <property type="match status" value="1"/>
</dbReference>
<evidence type="ECO:0000256" key="4">
    <source>
        <dbReference type="ARBA" id="ARBA00022553"/>
    </source>
</evidence>
<comment type="subcellular location">
    <subcellularLocation>
        <location evidence="2">Membrane</location>
    </subcellularLocation>
</comment>
<dbReference type="PANTHER" id="PTHR41523">
    <property type="entry name" value="TWO-COMPONENT SYSTEM SENSOR PROTEIN"/>
    <property type="match status" value="1"/>
</dbReference>
<dbReference type="Pfam" id="PF07536">
    <property type="entry name" value="HWE_HK"/>
    <property type="match status" value="1"/>
</dbReference>
<dbReference type="GO" id="GO:0007165">
    <property type="term" value="P:signal transduction"/>
    <property type="evidence" value="ECO:0007669"/>
    <property type="project" value="UniProtKB-ARBA"/>
</dbReference>
<feature type="transmembrane region" description="Helical" evidence="12">
    <location>
        <begin position="45"/>
        <end position="69"/>
    </location>
</feature>
<keyword evidence="15" id="KW-1185">Reference proteome</keyword>
<evidence type="ECO:0000256" key="8">
    <source>
        <dbReference type="ARBA" id="ARBA00022777"/>
    </source>
</evidence>
<proteinExistence type="predicted"/>
<organism evidence="14 15">
    <name type="scientific">Novosphingobium umbonatum</name>
    <dbReference type="NCBI Taxonomy" id="1908524"/>
    <lineage>
        <taxon>Bacteria</taxon>
        <taxon>Pseudomonadati</taxon>
        <taxon>Pseudomonadota</taxon>
        <taxon>Alphaproteobacteria</taxon>
        <taxon>Sphingomonadales</taxon>
        <taxon>Sphingomonadaceae</taxon>
        <taxon>Novosphingobium</taxon>
    </lineage>
</organism>
<dbReference type="SMART" id="SM01079">
    <property type="entry name" value="CHASE"/>
    <property type="match status" value="1"/>
</dbReference>
<protein>
    <recommendedName>
        <fullName evidence="3">histidine kinase</fullName>
        <ecNumber evidence="3">2.7.13.3</ecNumber>
    </recommendedName>
</protein>
<evidence type="ECO:0000313" key="14">
    <source>
        <dbReference type="EMBL" id="RVU04101.1"/>
    </source>
</evidence>
<name>A0A437N2E1_9SPHN</name>
<evidence type="ECO:0000256" key="10">
    <source>
        <dbReference type="ARBA" id="ARBA00022989"/>
    </source>
</evidence>
<dbReference type="InterPro" id="IPR042240">
    <property type="entry name" value="CHASE_sf"/>
</dbReference>
<evidence type="ECO:0000256" key="3">
    <source>
        <dbReference type="ARBA" id="ARBA00012438"/>
    </source>
</evidence>
<feature type="transmembrane region" description="Helical" evidence="12">
    <location>
        <begin position="90"/>
        <end position="109"/>
    </location>
</feature>
<dbReference type="InterPro" id="IPR036890">
    <property type="entry name" value="HATPase_C_sf"/>
</dbReference>
<comment type="caution">
    <text evidence="14">The sequence shown here is derived from an EMBL/GenBank/DDBJ whole genome shotgun (WGS) entry which is preliminary data.</text>
</comment>
<comment type="catalytic activity">
    <reaction evidence="1">
        <text>ATP + protein L-histidine = ADP + protein N-phospho-L-histidine.</text>
        <dbReference type="EC" id="2.7.13.3"/>
    </reaction>
</comment>
<dbReference type="OrthoDB" id="9760752at2"/>
<dbReference type="Proteomes" id="UP000282837">
    <property type="component" value="Unassembled WGS sequence"/>
</dbReference>
<keyword evidence="11 12" id="KW-0472">Membrane</keyword>
<evidence type="ECO:0000256" key="5">
    <source>
        <dbReference type="ARBA" id="ARBA00022679"/>
    </source>
</evidence>
<evidence type="ECO:0000256" key="9">
    <source>
        <dbReference type="ARBA" id="ARBA00022840"/>
    </source>
</evidence>
<evidence type="ECO:0000256" key="12">
    <source>
        <dbReference type="SAM" id="Phobius"/>
    </source>
</evidence>
<keyword evidence="6 12" id="KW-0812">Transmembrane</keyword>
<keyword evidence="4" id="KW-0597">Phosphoprotein</keyword>
<feature type="transmembrane region" description="Helical" evidence="12">
    <location>
        <begin position="373"/>
        <end position="396"/>
    </location>
</feature>
<dbReference type="SUPFAM" id="SSF55874">
    <property type="entry name" value="ATPase domain of HSP90 chaperone/DNA topoisomerase II/histidine kinase"/>
    <property type="match status" value="1"/>
</dbReference>